<comment type="subcellular location">
    <subcellularLocation>
        <location evidence="1">Membrane</location>
        <topology evidence="1">Multi-pass membrane protein</topology>
    </subcellularLocation>
</comment>
<evidence type="ECO:0000256" key="6">
    <source>
        <dbReference type="SAM" id="Phobius"/>
    </source>
</evidence>
<proteinExistence type="predicted"/>
<feature type="transmembrane region" description="Helical" evidence="6">
    <location>
        <begin position="445"/>
        <end position="466"/>
    </location>
</feature>
<feature type="transmembrane region" description="Helical" evidence="6">
    <location>
        <begin position="403"/>
        <end position="424"/>
    </location>
</feature>
<feature type="transmembrane region" description="Helical" evidence="6">
    <location>
        <begin position="376"/>
        <end position="397"/>
    </location>
</feature>
<dbReference type="GO" id="GO:0022857">
    <property type="term" value="F:transmembrane transporter activity"/>
    <property type="evidence" value="ECO:0007669"/>
    <property type="project" value="InterPro"/>
</dbReference>
<name>A0A8H6RIF3_9PEZI</name>
<feature type="transmembrane region" description="Helical" evidence="6">
    <location>
        <begin position="230"/>
        <end position="252"/>
    </location>
</feature>
<dbReference type="EMBL" id="JABCIY010000148">
    <property type="protein sequence ID" value="KAF7192405.1"/>
    <property type="molecule type" value="Genomic_DNA"/>
</dbReference>
<feature type="transmembrane region" description="Helical" evidence="6">
    <location>
        <begin position="161"/>
        <end position="179"/>
    </location>
</feature>
<dbReference type="AlphaFoldDB" id="A0A8H6RIF3"/>
<keyword evidence="8" id="KW-1185">Reference proteome</keyword>
<dbReference type="InterPro" id="IPR002293">
    <property type="entry name" value="AA/rel_permease1"/>
</dbReference>
<accession>A0A8H6RIF3</accession>
<feature type="transmembrane region" description="Helical" evidence="6">
    <location>
        <begin position="70"/>
        <end position="96"/>
    </location>
</feature>
<dbReference type="PIRSF" id="PIRSF006060">
    <property type="entry name" value="AA_transporter"/>
    <property type="match status" value="1"/>
</dbReference>
<feature type="transmembrane region" description="Helical" evidence="6">
    <location>
        <begin position="472"/>
        <end position="493"/>
    </location>
</feature>
<sequence>MDVPVKKIENVEDIHSESAGSIDIHANGGATPKVHFRLWPALGMNFSVTATPVSIGAYLSLVIGLGGFPYFFWCFVFAGFFQLVLGLVLAELASAIPHSSGPAYWMRVLSPVKYARFLEYLVGWLTIALWGFVATGESLFLAQWSTGFAEAMNPGYRATPWQVYLISDAFALICLILNLPGFFKIVPYIMTSAVVFINITWIYMFIAMLVRATPKASAETVFVDIVNETGWSSDGLVFFLAFLPALISVSGFDSCMHIADEVPAPDKDIPQVIIGSAFLSYTTGLAMIIMFGFCTVNPAGIFEPYGHQPLLNVLKDGLRSDALFCVATTAIIMTYFVSALAVTTSWSRLYWSFARSNGLPFSSFATKLTSKEGIPVNALLVNFGIVAILNTIGIGSLTALNSIFGSAVVFGLVSFFLGLLMAIWRGRAFLNDSRWLNLGRWGLPLQVIALVWCAFVTVWLCFPLYLPVTPDTMNWTVVIVLGVVVLATVYYVAFGKHIKAREFYG</sequence>
<dbReference type="PANTHER" id="PTHR45649:SF16">
    <property type="entry name" value="7-KETO 8-AMINOPELARGONIC ACID TRANSPORTER"/>
    <property type="match status" value="1"/>
</dbReference>
<evidence type="ECO:0000256" key="1">
    <source>
        <dbReference type="ARBA" id="ARBA00004141"/>
    </source>
</evidence>
<dbReference type="Pfam" id="PF13520">
    <property type="entry name" value="AA_permease_2"/>
    <property type="match status" value="1"/>
</dbReference>
<feature type="transmembrane region" description="Helical" evidence="6">
    <location>
        <begin position="272"/>
        <end position="301"/>
    </location>
</feature>
<feature type="transmembrane region" description="Helical" evidence="6">
    <location>
        <begin position="117"/>
        <end position="141"/>
    </location>
</feature>
<evidence type="ECO:0000313" key="7">
    <source>
        <dbReference type="EMBL" id="KAF7192405.1"/>
    </source>
</evidence>
<dbReference type="GO" id="GO:0016020">
    <property type="term" value="C:membrane"/>
    <property type="evidence" value="ECO:0007669"/>
    <property type="project" value="UniProtKB-SubCell"/>
</dbReference>
<evidence type="ECO:0000256" key="2">
    <source>
        <dbReference type="ARBA" id="ARBA00022448"/>
    </source>
</evidence>
<keyword evidence="2" id="KW-0813">Transport</keyword>
<dbReference type="Gene3D" id="1.20.1740.10">
    <property type="entry name" value="Amino acid/polyamine transporter I"/>
    <property type="match status" value="1"/>
</dbReference>
<protein>
    <submittedName>
        <fullName evidence="7">Choline transport protein</fullName>
    </submittedName>
</protein>
<evidence type="ECO:0000313" key="8">
    <source>
        <dbReference type="Proteomes" id="UP000660729"/>
    </source>
</evidence>
<feature type="transmembrane region" description="Helical" evidence="6">
    <location>
        <begin position="186"/>
        <end position="210"/>
    </location>
</feature>
<dbReference type="OrthoDB" id="2417308at2759"/>
<evidence type="ECO:0000256" key="5">
    <source>
        <dbReference type="ARBA" id="ARBA00023136"/>
    </source>
</evidence>
<dbReference type="Proteomes" id="UP000660729">
    <property type="component" value="Unassembled WGS sequence"/>
</dbReference>
<comment type="caution">
    <text evidence="7">The sequence shown here is derived from an EMBL/GenBank/DDBJ whole genome shotgun (WGS) entry which is preliminary data.</text>
</comment>
<keyword evidence="4 6" id="KW-1133">Transmembrane helix</keyword>
<organism evidence="7 8">
    <name type="scientific">Pseudocercospora fuligena</name>
    <dbReference type="NCBI Taxonomy" id="685502"/>
    <lineage>
        <taxon>Eukaryota</taxon>
        <taxon>Fungi</taxon>
        <taxon>Dikarya</taxon>
        <taxon>Ascomycota</taxon>
        <taxon>Pezizomycotina</taxon>
        <taxon>Dothideomycetes</taxon>
        <taxon>Dothideomycetidae</taxon>
        <taxon>Mycosphaerellales</taxon>
        <taxon>Mycosphaerellaceae</taxon>
        <taxon>Pseudocercospora</taxon>
    </lineage>
</organism>
<evidence type="ECO:0000256" key="3">
    <source>
        <dbReference type="ARBA" id="ARBA00022692"/>
    </source>
</evidence>
<feature type="transmembrane region" description="Helical" evidence="6">
    <location>
        <begin position="321"/>
        <end position="342"/>
    </location>
</feature>
<reference evidence="7" key="1">
    <citation type="submission" date="2020-04" db="EMBL/GenBank/DDBJ databases">
        <title>Draft genome resource of the tomato pathogen Pseudocercospora fuligena.</title>
        <authorList>
            <person name="Zaccaron A."/>
        </authorList>
    </citation>
    <scope>NUCLEOTIDE SEQUENCE</scope>
    <source>
        <strain evidence="7">PF001</strain>
    </source>
</reference>
<keyword evidence="5 6" id="KW-0472">Membrane</keyword>
<gene>
    <name evidence="7" type="ORF">HII31_06437</name>
</gene>
<evidence type="ECO:0000256" key="4">
    <source>
        <dbReference type="ARBA" id="ARBA00022989"/>
    </source>
</evidence>
<dbReference type="PANTHER" id="PTHR45649">
    <property type="entry name" value="AMINO-ACID PERMEASE BAT1"/>
    <property type="match status" value="1"/>
</dbReference>
<keyword evidence="3 6" id="KW-0812">Transmembrane</keyword>